<comment type="caution">
    <text evidence="15">The sequence shown here is derived from an EMBL/GenBank/DDBJ whole genome shotgun (WGS) entry which is preliminary data.</text>
</comment>
<feature type="domain" description="PAS" evidence="12">
    <location>
        <begin position="355"/>
        <end position="414"/>
    </location>
</feature>
<evidence type="ECO:0000313" key="15">
    <source>
        <dbReference type="EMBL" id="RCS56454.1"/>
    </source>
</evidence>
<sequence length="885" mass="100620">MGQQFTTEPLIQPQETLGGNFARWIPSIVLLAGLLLTGLTWRILEQRQIATWQDLLKHESELLSNTVQARLDMLTQFLHAGADMVAFRGDSPDELNRIKRQIESSNAIQGLSVIGYAKFGNTTQVDPNNMLSTQQTNSILSVVLLESRESVVDFGPGKNLLDYPAIQQAVQDLDRHILPTLSHRVNFHVGDKQGQATQGVFILAPVWRDAQGSKSRENLDGLMFLLLNLDNFFARLTQEGDLHLDIHVYDGKEAEKKKLLFDTDGSRLQADEHTLLTTDKFTINRQIEIGKREWLVSTEPTPRFFRVYPAHFLNVILVAGCIMSLLLSIIAHTLLRTQRQAFSLAERMASAIQRSEARLDRVIQGTDDGVWEFDSSTNQFFFSARLLELLGYNPQEVKRKKTWLRERLLEDELEIQLQAFFSLQKTDGPFMRELRMNHKTLGPRWYRIRGRVQQQVDSGVYLSGSLTDIHESVIAQEREERLINIIESSPDLIITFDLDGTVLYLNEAAKKVYGNRAVGAASGLGISQLGFGDSATFLNEAVPHAFMNQSWQGETELITVEGNLIPVSQIVMGHKGPTGYVQYYSTVMRDISIQKRSETELREASARFDRAINASNDGIFERNAVDTNMIVSPRFRDLIGITDPDQPITDQWLLSRIHPDDRERYMYTVGLFTEQGGRWSIEFRFLCEQYGEPSYRWLRSRAQVVMNSDGTAEMISGVWTDIHEAKLAELELKQHRDSLAEMIAERTAKLVQARDEAQQANKAKSEFLANMSHELRTPMHAILSFAKFGVERWEKVDKEKLHHYFENIYKSGSRLLTLLNDLLDLSKLEAGKMVMNLQLQSLPALIEDAFTESEALAKSKQLRLLLESSLPQPQVPFDAPRLLQV</sequence>
<dbReference type="InterPro" id="IPR000014">
    <property type="entry name" value="PAS"/>
</dbReference>
<dbReference type="GO" id="GO:0005886">
    <property type="term" value="C:plasma membrane"/>
    <property type="evidence" value="ECO:0007669"/>
    <property type="project" value="TreeGrafter"/>
</dbReference>
<dbReference type="PROSITE" id="PS50839">
    <property type="entry name" value="CHASE"/>
    <property type="match status" value="1"/>
</dbReference>
<evidence type="ECO:0000256" key="6">
    <source>
        <dbReference type="ARBA" id="ARBA00022777"/>
    </source>
</evidence>
<dbReference type="PANTHER" id="PTHR43047:SF72">
    <property type="entry name" value="OSMOSENSING HISTIDINE PROTEIN KINASE SLN1"/>
    <property type="match status" value="1"/>
</dbReference>
<evidence type="ECO:0000259" key="12">
    <source>
        <dbReference type="PROSITE" id="PS50112"/>
    </source>
</evidence>
<feature type="domain" description="CHASE" evidence="14">
    <location>
        <begin position="157"/>
        <end position="297"/>
    </location>
</feature>
<dbReference type="Pfam" id="PF08447">
    <property type="entry name" value="PAS_3"/>
    <property type="match status" value="2"/>
</dbReference>
<keyword evidence="5 10" id="KW-0812">Transmembrane</keyword>
<keyword evidence="7 10" id="KW-1133">Transmembrane helix</keyword>
<dbReference type="RefSeq" id="WP_114403739.1">
    <property type="nucleotide sequence ID" value="NZ_QPGB01000008.1"/>
</dbReference>
<dbReference type="CDD" id="cd00130">
    <property type="entry name" value="PAS"/>
    <property type="match status" value="3"/>
</dbReference>
<feature type="transmembrane region" description="Helical" evidence="10">
    <location>
        <begin position="24"/>
        <end position="44"/>
    </location>
</feature>
<dbReference type="PROSITE" id="PS50113">
    <property type="entry name" value="PAC"/>
    <property type="match status" value="2"/>
</dbReference>
<keyword evidence="8 10" id="KW-0472">Membrane</keyword>
<dbReference type="Proteomes" id="UP000252357">
    <property type="component" value="Unassembled WGS sequence"/>
</dbReference>
<dbReference type="Pfam" id="PF03924">
    <property type="entry name" value="CHASE"/>
    <property type="match status" value="1"/>
</dbReference>
<feature type="coiled-coil region" evidence="9">
    <location>
        <begin position="725"/>
        <end position="770"/>
    </location>
</feature>
<evidence type="ECO:0000313" key="16">
    <source>
        <dbReference type="Proteomes" id="UP000252357"/>
    </source>
</evidence>
<evidence type="ECO:0000256" key="8">
    <source>
        <dbReference type="ARBA" id="ARBA00023136"/>
    </source>
</evidence>
<dbReference type="GO" id="GO:0000155">
    <property type="term" value="F:phosphorelay sensor kinase activity"/>
    <property type="evidence" value="ECO:0007669"/>
    <property type="project" value="InterPro"/>
</dbReference>
<keyword evidence="6" id="KW-0418">Kinase</keyword>
<dbReference type="Gene3D" id="1.10.287.130">
    <property type="match status" value="1"/>
</dbReference>
<dbReference type="SMART" id="SM01079">
    <property type="entry name" value="CHASE"/>
    <property type="match status" value="1"/>
</dbReference>
<dbReference type="InterPro" id="IPR003661">
    <property type="entry name" value="HisK_dim/P_dom"/>
</dbReference>
<evidence type="ECO:0000256" key="10">
    <source>
        <dbReference type="SAM" id="Phobius"/>
    </source>
</evidence>
<dbReference type="InterPro" id="IPR006189">
    <property type="entry name" value="CHASE_dom"/>
</dbReference>
<dbReference type="InterPro" id="IPR013655">
    <property type="entry name" value="PAS_fold_3"/>
</dbReference>
<dbReference type="Gene3D" id="3.30.450.350">
    <property type="entry name" value="CHASE domain"/>
    <property type="match status" value="1"/>
</dbReference>
<dbReference type="SUPFAM" id="SSF55785">
    <property type="entry name" value="PYP-like sensor domain (PAS domain)"/>
    <property type="match status" value="3"/>
</dbReference>
<comment type="subcellular location">
    <subcellularLocation>
        <location evidence="2">Membrane</location>
    </subcellularLocation>
</comment>
<proteinExistence type="predicted"/>
<dbReference type="SMART" id="SM00091">
    <property type="entry name" value="PAS"/>
    <property type="match status" value="3"/>
</dbReference>
<reference evidence="15 16" key="1">
    <citation type="journal article" date="2018" name="Int. J. Syst. Evol. Microbiol.">
        <title>Parvibium lacunae gen. nov., sp. nov., a new member of the family Alcaligenaceae isolated from a freshwater pond.</title>
        <authorList>
            <person name="Chen W.M."/>
            <person name="Xie P.B."/>
            <person name="Hsu M.Y."/>
            <person name="Sheu S.Y."/>
        </authorList>
    </citation>
    <scope>NUCLEOTIDE SEQUENCE [LARGE SCALE GENOMIC DNA]</scope>
    <source>
        <strain evidence="15 16">KMB9</strain>
    </source>
</reference>
<dbReference type="InterPro" id="IPR042240">
    <property type="entry name" value="CHASE_sf"/>
</dbReference>
<dbReference type="PROSITE" id="PS50109">
    <property type="entry name" value="HIS_KIN"/>
    <property type="match status" value="1"/>
</dbReference>
<dbReference type="PROSITE" id="PS50112">
    <property type="entry name" value="PAS"/>
    <property type="match status" value="2"/>
</dbReference>
<feature type="domain" description="PAC" evidence="13">
    <location>
        <begin position="679"/>
        <end position="734"/>
    </location>
</feature>
<evidence type="ECO:0000256" key="7">
    <source>
        <dbReference type="ARBA" id="ARBA00022989"/>
    </source>
</evidence>
<evidence type="ECO:0000259" key="11">
    <source>
        <dbReference type="PROSITE" id="PS50109"/>
    </source>
</evidence>
<feature type="non-terminal residue" evidence="15">
    <location>
        <position position="885"/>
    </location>
</feature>
<dbReference type="EC" id="2.7.13.3" evidence="3"/>
<dbReference type="InterPro" id="IPR005467">
    <property type="entry name" value="His_kinase_dom"/>
</dbReference>
<gene>
    <name evidence="15" type="ORF">DU000_12425</name>
</gene>
<keyword evidence="16" id="KW-1185">Reference proteome</keyword>
<dbReference type="SMART" id="SM00388">
    <property type="entry name" value="HisKA"/>
    <property type="match status" value="1"/>
</dbReference>
<keyword evidence="4" id="KW-0808">Transferase</keyword>
<dbReference type="SUPFAM" id="SSF47384">
    <property type="entry name" value="Homodimeric domain of signal transducing histidine kinase"/>
    <property type="match status" value="1"/>
</dbReference>
<protein>
    <recommendedName>
        <fullName evidence="3">histidine kinase</fullName>
        <ecNumber evidence="3">2.7.13.3</ecNumber>
    </recommendedName>
</protein>
<name>A0A368KZD4_9BURK</name>
<dbReference type="OrthoDB" id="5519028at2"/>
<evidence type="ECO:0000256" key="3">
    <source>
        <dbReference type="ARBA" id="ARBA00012438"/>
    </source>
</evidence>
<dbReference type="Gene3D" id="3.30.450.20">
    <property type="entry name" value="PAS domain"/>
    <property type="match status" value="3"/>
</dbReference>
<accession>A0A368KZD4</accession>
<dbReference type="InterPro" id="IPR000700">
    <property type="entry name" value="PAS-assoc_C"/>
</dbReference>
<dbReference type="PANTHER" id="PTHR43047">
    <property type="entry name" value="TWO-COMPONENT HISTIDINE PROTEIN KINASE"/>
    <property type="match status" value="1"/>
</dbReference>
<evidence type="ECO:0000259" key="13">
    <source>
        <dbReference type="PROSITE" id="PS50113"/>
    </source>
</evidence>
<dbReference type="EMBL" id="QPGB01000008">
    <property type="protein sequence ID" value="RCS56454.1"/>
    <property type="molecule type" value="Genomic_DNA"/>
</dbReference>
<feature type="domain" description="Histidine kinase" evidence="11">
    <location>
        <begin position="770"/>
        <end position="885"/>
    </location>
</feature>
<dbReference type="CDD" id="cd00082">
    <property type="entry name" value="HisKA"/>
    <property type="match status" value="1"/>
</dbReference>
<evidence type="ECO:0000259" key="14">
    <source>
        <dbReference type="PROSITE" id="PS50839"/>
    </source>
</evidence>
<keyword evidence="9" id="KW-0175">Coiled coil</keyword>
<dbReference type="Pfam" id="PF13188">
    <property type="entry name" value="PAS_8"/>
    <property type="match status" value="1"/>
</dbReference>
<evidence type="ECO:0000256" key="9">
    <source>
        <dbReference type="SAM" id="Coils"/>
    </source>
</evidence>
<dbReference type="Pfam" id="PF00512">
    <property type="entry name" value="HisKA"/>
    <property type="match status" value="1"/>
</dbReference>
<evidence type="ECO:0000256" key="4">
    <source>
        <dbReference type="ARBA" id="ARBA00022679"/>
    </source>
</evidence>
<dbReference type="InterPro" id="IPR036097">
    <property type="entry name" value="HisK_dim/P_sf"/>
</dbReference>
<evidence type="ECO:0000256" key="2">
    <source>
        <dbReference type="ARBA" id="ARBA00004370"/>
    </source>
</evidence>
<feature type="transmembrane region" description="Helical" evidence="10">
    <location>
        <begin position="312"/>
        <end position="335"/>
    </location>
</feature>
<evidence type="ECO:0000256" key="5">
    <source>
        <dbReference type="ARBA" id="ARBA00022692"/>
    </source>
</evidence>
<organism evidence="15 16">
    <name type="scientific">Parvibium lacunae</name>
    <dbReference type="NCBI Taxonomy" id="1888893"/>
    <lineage>
        <taxon>Bacteria</taxon>
        <taxon>Pseudomonadati</taxon>
        <taxon>Pseudomonadota</taxon>
        <taxon>Betaproteobacteria</taxon>
        <taxon>Burkholderiales</taxon>
        <taxon>Alcaligenaceae</taxon>
        <taxon>Parvibium</taxon>
    </lineage>
</organism>
<dbReference type="InterPro" id="IPR035965">
    <property type="entry name" value="PAS-like_dom_sf"/>
</dbReference>
<dbReference type="GO" id="GO:0009927">
    <property type="term" value="F:histidine phosphotransfer kinase activity"/>
    <property type="evidence" value="ECO:0007669"/>
    <property type="project" value="TreeGrafter"/>
</dbReference>
<dbReference type="NCBIfam" id="TIGR00229">
    <property type="entry name" value="sensory_box"/>
    <property type="match status" value="1"/>
</dbReference>
<feature type="domain" description="PAC" evidence="13">
    <location>
        <begin position="551"/>
        <end position="603"/>
    </location>
</feature>
<comment type="catalytic activity">
    <reaction evidence="1">
        <text>ATP + protein L-histidine = ADP + protein N-phospho-L-histidine.</text>
        <dbReference type="EC" id="2.7.13.3"/>
    </reaction>
</comment>
<evidence type="ECO:0000256" key="1">
    <source>
        <dbReference type="ARBA" id="ARBA00000085"/>
    </source>
</evidence>
<feature type="domain" description="PAS" evidence="12">
    <location>
        <begin position="478"/>
        <end position="514"/>
    </location>
</feature>
<dbReference type="AlphaFoldDB" id="A0A368KZD4"/>